<dbReference type="PROSITE" id="PS00107">
    <property type="entry name" value="PROTEIN_KINASE_ATP"/>
    <property type="match status" value="1"/>
</dbReference>
<dbReference type="Gene3D" id="3.30.200.20">
    <property type="entry name" value="Phosphorylase Kinase, domain 1"/>
    <property type="match status" value="1"/>
</dbReference>
<keyword evidence="5 9" id="KW-0547">Nucleotide-binding</keyword>
<feature type="non-terminal residue" evidence="13">
    <location>
        <position position="1"/>
    </location>
</feature>
<dbReference type="FunFam" id="1.10.510.10:FF:001165">
    <property type="entry name" value="Protein kinase domain containing protein"/>
    <property type="match status" value="1"/>
</dbReference>
<dbReference type="InterPro" id="IPR008271">
    <property type="entry name" value="Ser/Thr_kinase_AS"/>
</dbReference>
<feature type="region of interest" description="Disordered" evidence="11">
    <location>
        <begin position="87"/>
        <end position="123"/>
    </location>
</feature>
<evidence type="ECO:0000256" key="7">
    <source>
        <dbReference type="ARBA" id="ARBA00022840"/>
    </source>
</evidence>
<dbReference type="PANTHER" id="PTHR24056:SF578">
    <property type="entry name" value="CYCLIN-DEPENDENT KINASE F-2-RELATED"/>
    <property type="match status" value="1"/>
</dbReference>
<dbReference type="AlphaFoldDB" id="A0AAQ3PF31"/>
<dbReference type="InterPro" id="IPR011009">
    <property type="entry name" value="Kinase-like_dom_sf"/>
</dbReference>
<keyword evidence="14" id="KW-1185">Reference proteome</keyword>
<dbReference type="FunFam" id="3.30.200.20:FF:000888">
    <property type="entry name" value="Putative cyclin-dependent kinase F-2"/>
    <property type="match status" value="1"/>
</dbReference>
<proteinExistence type="inferred from homology"/>
<dbReference type="Proteomes" id="UP001341281">
    <property type="component" value="Chromosome 01"/>
</dbReference>
<accession>A0AAQ3PF31</accession>
<keyword evidence="7 9" id="KW-0067">ATP-binding</keyword>
<evidence type="ECO:0000313" key="13">
    <source>
        <dbReference type="EMBL" id="WVZ49304.1"/>
    </source>
</evidence>
<evidence type="ECO:0000256" key="4">
    <source>
        <dbReference type="ARBA" id="ARBA00022679"/>
    </source>
</evidence>
<sequence length="483" mass="51423">EWEQYVVHRDIKPSNVMLDPSFNAKLGDFGLACLIDHASATHTTVLAGTKGYMDPESVVANQTPPDPVLLKVDPAYWWSNYKKKKPIKKTTTGRVSPPPLTTQTAPNRQPESPGTREAPAPPPGAIAVAAMEDYERLVKIGEGASGVVYKARDRRTGETVAIKRLRAGGGNGEAGAAFEAAFRREVRCLEACRGHPSLVALRAAHLDPYTGEAFIVMDYAGRSLADVMRDDGRAGKPFTEPEARRVMRALLEGAAALHARGVLHRDLKPANVLLDARGGGVRICDFGLSRPDTTADAVSSPLTPGVATLWYRAPELILGSRDYDAGVDTWALGCVMAELLTGGPPLFPGRSEMDTLNRVFDTLGAQDVASWCAFASLPRAGNALCRRPRPPGRLREVFPALSDAGFHVLAGLLECRPEWRLSTADALRCPWFDDEGPVAVAAHEAVAAAPADEPRASSSCSAGFSAAAGGVNVHGVATEPLVA</sequence>
<dbReference type="PROSITE" id="PS00108">
    <property type="entry name" value="PROTEIN_KINASE_ST"/>
    <property type="match status" value="1"/>
</dbReference>
<evidence type="ECO:0000256" key="10">
    <source>
        <dbReference type="RuleBase" id="RU000304"/>
    </source>
</evidence>
<dbReference type="SMART" id="SM00220">
    <property type="entry name" value="S_TKc"/>
    <property type="match status" value="1"/>
</dbReference>
<dbReference type="EC" id="2.7.11.23" evidence="2"/>
<evidence type="ECO:0000256" key="1">
    <source>
        <dbReference type="ARBA" id="ARBA00006485"/>
    </source>
</evidence>
<evidence type="ECO:0000256" key="9">
    <source>
        <dbReference type="PROSITE-ProRule" id="PRU10141"/>
    </source>
</evidence>
<keyword evidence="3" id="KW-0597">Phosphoprotein</keyword>
<dbReference type="GO" id="GO:0008353">
    <property type="term" value="F:RNA polymerase II CTD heptapeptide repeat kinase activity"/>
    <property type="evidence" value="ECO:0007669"/>
    <property type="project" value="UniProtKB-EC"/>
</dbReference>
<evidence type="ECO:0000313" key="14">
    <source>
        <dbReference type="Proteomes" id="UP001341281"/>
    </source>
</evidence>
<protein>
    <recommendedName>
        <fullName evidence="2">[RNA-polymerase]-subunit kinase</fullName>
        <ecNumber evidence="2">2.7.11.23</ecNumber>
    </recommendedName>
</protein>
<evidence type="ECO:0000259" key="12">
    <source>
        <dbReference type="PROSITE" id="PS50011"/>
    </source>
</evidence>
<dbReference type="PROSITE" id="PS50011">
    <property type="entry name" value="PROTEIN_KINASE_DOM"/>
    <property type="match status" value="2"/>
</dbReference>
<dbReference type="InterPro" id="IPR050108">
    <property type="entry name" value="CDK"/>
</dbReference>
<dbReference type="EMBL" id="CP144745">
    <property type="protein sequence ID" value="WVZ49304.1"/>
    <property type="molecule type" value="Genomic_DNA"/>
</dbReference>
<dbReference type="PANTHER" id="PTHR24056">
    <property type="entry name" value="CELL DIVISION PROTEIN KINASE"/>
    <property type="match status" value="1"/>
</dbReference>
<evidence type="ECO:0000256" key="5">
    <source>
        <dbReference type="ARBA" id="ARBA00022741"/>
    </source>
</evidence>
<feature type="compositionally biased region" description="Polar residues" evidence="11">
    <location>
        <begin position="101"/>
        <end position="112"/>
    </location>
</feature>
<comment type="catalytic activity">
    <reaction evidence="8">
        <text>[DNA-directed RNA polymerase] + ATP = phospho-[DNA-directed RNA polymerase] + ADP + H(+)</text>
        <dbReference type="Rhea" id="RHEA:10216"/>
        <dbReference type="Rhea" id="RHEA-COMP:11321"/>
        <dbReference type="Rhea" id="RHEA-COMP:11322"/>
        <dbReference type="ChEBI" id="CHEBI:15378"/>
        <dbReference type="ChEBI" id="CHEBI:30616"/>
        <dbReference type="ChEBI" id="CHEBI:43176"/>
        <dbReference type="ChEBI" id="CHEBI:68546"/>
        <dbReference type="ChEBI" id="CHEBI:456216"/>
        <dbReference type="EC" id="2.7.11.23"/>
    </reaction>
</comment>
<comment type="similarity">
    <text evidence="1">Belongs to the protein kinase superfamily. CMGC Ser/Thr protein kinase family. CDC2/CDKX subfamily.</text>
</comment>
<dbReference type="InterPro" id="IPR000719">
    <property type="entry name" value="Prot_kinase_dom"/>
</dbReference>
<dbReference type="Gene3D" id="1.10.510.10">
    <property type="entry name" value="Transferase(Phosphotransferase) domain 1"/>
    <property type="match status" value="2"/>
</dbReference>
<dbReference type="InterPro" id="IPR017441">
    <property type="entry name" value="Protein_kinase_ATP_BS"/>
</dbReference>
<evidence type="ECO:0000256" key="8">
    <source>
        <dbReference type="ARBA" id="ARBA00049280"/>
    </source>
</evidence>
<gene>
    <name evidence="13" type="ORF">U9M48_000673</name>
</gene>
<dbReference type="SUPFAM" id="SSF56112">
    <property type="entry name" value="Protein kinase-like (PK-like)"/>
    <property type="match status" value="2"/>
</dbReference>
<keyword evidence="10" id="KW-0723">Serine/threonine-protein kinase</keyword>
<evidence type="ECO:0000256" key="11">
    <source>
        <dbReference type="SAM" id="MobiDB-lite"/>
    </source>
</evidence>
<feature type="binding site" evidence="9">
    <location>
        <position position="163"/>
    </location>
    <ligand>
        <name>ATP</name>
        <dbReference type="ChEBI" id="CHEBI:30616"/>
    </ligand>
</feature>
<evidence type="ECO:0000256" key="3">
    <source>
        <dbReference type="ARBA" id="ARBA00022553"/>
    </source>
</evidence>
<organism evidence="13 14">
    <name type="scientific">Paspalum notatum var. saurae</name>
    <dbReference type="NCBI Taxonomy" id="547442"/>
    <lineage>
        <taxon>Eukaryota</taxon>
        <taxon>Viridiplantae</taxon>
        <taxon>Streptophyta</taxon>
        <taxon>Embryophyta</taxon>
        <taxon>Tracheophyta</taxon>
        <taxon>Spermatophyta</taxon>
        <taxon>Magnoliopsida</taxon>
        <taxon>Liliopsida</taxon>
        <taxon>Poales</taxon>
        <taxon>Poaceae</taxon>
        <taxon>PACMAD clade</taxon>
        <taxon>Panicoideae</taxon>
        <taxon>Andropogonodae</taxon>
        <taxon>Paspaleae</taxon>
        <taxon>Paspalinae</taxon>
        <taxon>Paspalum</taxon>
    </lineage>
</organism>
<name>A0AAQ3PF31_PASNO</name>
<evidence type="ECO:0000256" key="2">
    <source>
        <dbReference type="ARBA" id="ARBA00012409"/>
    </source>
</evidence>
<feature type="domain" description="Protein kinase" evidence="12">
    <location>
        <begin position="1"/>
        <end position="137"/>
    </location>
</feature>
<keyword evidence="4" id="KW-0808">Transferase</keyword>
<feature type="domain" description="Protein kinase" evidence="12">
    <location>
        <begin position="134"/>
        <end position="432"/>
    </location>
</feature>
<keyword evidence="6" id="KW-0418">Kinase</keyword>
<dbReference type="GO" id="GO:0005524">
    <property type="term" value="F:ATP binding"/>
    <property type="evidence" value="ECO:0007669"/>
    <property type="project" value="UniProtKB-UniRule"/>
</dbReference>
<reference evidence="13 14" key="1">
    <citation type="submission" date="2024-02" db="EMBL/GenBank/DDBJ databases">
        <title>High-quality chromosome-scale genome assembly of Pensacola bahiagrass (Paspalum notatum Flugge var. saurae).</title>
        <authorList>
            <person name="Vega J.M."/>
            <person name="Podio M."/>
            <person name="Orjuela J."/>
            <person name="Siena L.A."/>
            <person name="Pessino S.C."/>
            <person name="Combes M.C."/>
            <person name="Mariac C."/>
            <person name="Albertini E."/>
            <person name="Pupilli F."/>
            <person name="Ortiz J.P.A."/>
            <person name="Leblanc O."/>
        </authorList>
    </citation>
    <scope>NUCLEOTIDE SEQUENCE [LARGE SCALE GENOMIC DNA]</scope>
    <source>
        <strain evidence="13">R1</strain>
        <tissue evidence="13">Leaf</tissue>
    </source>
</reference>
<dbReference type="Pfam" id="PF00069">
    <property type="entry name" value="Pkinase"/>
    <property type="match status" value="2"/>
</dbReference>
<dbReference type="GO" id="GO:0005634">
    <property type="term" value="C:nucleus"/>
    <property type="evidence" value="ECO:0007669"/>
    <property type="project" value="TreeGrafter"/>
</dbReference>
<evidence type="ECO:0000256" key="6">
    <source>
        <dbReference type="ARBA" id="ARBA00022777"/>
    </source>
</evidence>